<organism evidence="1 2">
    <name type="scientific">Ruminiclostridium papyrosolvens DSM 2782</name>
    <dbReference type="NCBI Taxonomy" id="588581"/>
    <lineage>
        <taxon>Bacteria</taxon>
        <taxon>Bacillati</taxon>
        <taxon>Bacillota</taxon>
        <taxon>Clostridia</taxon>
        <taxon>Eubacteriales</taxon>
        <taxon>Oscillospiraceae</taxon>
        <taxon>Ruminiclostridium</taxon>
    </lineage>
</organism>
<keyword evidence="2" id="KW-1185">Reference proteome</keyword>
<name>F1TFW0_9FIRM</name>
<dbReference type="InterPro" id="IPR046238">
    <property type="entry name" value="DUF6271"/>
</dbReference>
<dbReference type="Proteomes" id="UP000003860">
    <property type="component" value="Unassembled WGS sequence"/>
</dbReference>
<dbReference type="RefSeq" id="WP_004620969.1">
    <property type="nucleotide sequence ID" value="NZ_ACXX02000012.1"/>
</dbReference>
<dbReference type="EMBL" id="ACXX02000012">
    <property type="protein sequence ID" value="EGD46579.1"/>
    <property type="molecule type" value="Genomic_DNA"/>
</dbReference>
<dbReference type="OrthoDB" id="2986215at2"/>
<dbReference type="eggNOG" id="ENOG50330HQ">
    <property type="taxonomic scope" value="Bacteria"/>
</dbReference>
<proteinExistence type="predicted"/>
<gene>
    <name evidence="1" type="ORF">Cpap_0959</name>
</gene>
<reference evidence="1" key="2">
    <citation type="submission" date="2011-01" db="EMBL/GenBank/DDBJ databases">
        <title>The Non-contiguous Finished genome of Clostridium papyrosolvens.</title>
        <authorList>
            <person name="Lucas S."/>
            <person name="Copeland A."/>
            <person name="Lapidus A."/>
            <person name="Cheng J.-F."/>
            <person name="Goodwin L."/>
            <person name="Pitluck S."/>
            <person name="Misra M."/>
            <person name="Chertkov O."/>
            <person name="Detter J.C."/>
            <person name="Han C."/>
            <person name="Tapia R."/>
            <person name="Land M."/>
            <person name="Hauser L."/>
            <person name="Kyrpides N."/>
            <person name="Ivanova N."/>
            <person name="Pagani I."/>
            <person name="Mouttaki H."/>
            <person name="He Z."/>
            <person name="Zhou J."/>
            <person name="Hemme C.L."/>
            <person name="Woyke T."/>
        </authorList>
    </citation>
    <scope>NUCLEOTIDE SEQUENCE [LARGE SCALE GENOMIC DNA]</scope>
    <source>
        <strain evidence="1">DSM 2782</strain>
    </source>
</reference>
<sequence>MNSVYFIPTNRSIEKSLRSYIKEVAFAQENYNLDIPIVIAETTDEEFVKHNNNVILELKHKYPEVKIIHMTMEHQNKYFQTLFENESNQLKNLFVSKEKNYGTAMNKLFLFASSFNVDMFHRRDSDTCLISDEIKHAGTMYPIEIELKYLKKTVSYVKEQMGLKKTDPRIDDKEIWVIGGNYFGEWNLDLKDFAKKSYDYIYRLYEILGFSKDAVKDICTKAYQFDKPLKLKDKINLVTSVNSEYYPDCGNIAVYKLHEYIPALPGKYTLSADYFPFDTAASIGMPFLHHSREVFHEYHSERFNLQSKINYWKGMLKFADYFNLYLDIPKNPDENNGTNIITDSYIQELGTYIASQSLASKKEREERLRQIINEILIGFNDNYTMIGAHLLDNLEYCIEENNQEFRLHGELICEWRSLIARAKSIYLPDMIEQNSLLASGI</sequence>
<dbReference type="Pfam" id="PF19787">
    <property type="entry name" value="DUF6271"/>
    <property type="match status" value="1"/>
</dbReference>
<comment type="caution">
    <text evidence="1">The sequence shown here is derived from an EMBL/GenBank/DDBJ whole genome shotgun (WGS) entry which is preliminary data.</text>
</comment>
<dbReference type="AlphaFoldDB" id="F1TFW0"/>
<evidence type="ECO:0000313" key="1">
    <source>
        <dbReference type="EMBL" id="EGD46579.1"/>
    </source>
</evidence>
<reference evidence="1" key="1">
    <citation type="submission" date="2009-07" db="EMBL/GenBank/DDBJ databases">
        <authorList>
            <consortium name="US DOE Joint Genome Institute (JGI-PGF)"/>
            <person name="Lucas S."/>
            <person name="Copeland A."/>
            <person name="Lapidus A."/>
            <person name="Glavina del Rio T."/>
            <person name="Tice H."/>
            <person name="Bruce D."/>
            <person name="Goodwin L."/>
            <person name="Pitluck S."/>
            <person name="Larimer F."/>
            <person name="Land M.L."/>
            <person name="Mouttaki H."/>
            <person name="He Z."/>
            <person name="Zhou J."/>
            <person name="Hemme C.L."/>
        </authorList>
    </citation>
    <scope>NUCLEOTIDE SEQUENCE</scope>
    <source>
        <strain evidence="1">DSM 2782</strain>
    </source>
</reference>
<evidence type="ECO:0000313" key="2">
    <source>
        <dbReference type="Proteomes" id="UP000003860"/>
    </source>
</evidence>
<accession>F1TFW0</accession>
<protein>
    <submittedName>
        <fullName evidence="1">Uncharacterized protein</fullName>
    </submittedName>
</protein>